<dbReference type="EMBL" id="RHFK02000020">
    <property type="protein sequence ID" value="TWW58298.1"/>
    <property type="molecule type" value="Genomic_DNA"/>
</dbReference>
<feature type="compositionally biased region" description="Basic and acidic residues" evidence="1">
    <location>
        <begin position="125"/>
        <end position="140"/>
    </location>
</feature>
<organism evidence="2 3">
    <name type="scientific">Takifugu flavidus</name>
    <name type="common">sansaifugu</name>
    <dbReference type="NCBI Taxonomy" id="433684"/>
    <lineage>
        <taxon>Eukaryota</taxon>
        <taxon>Metazoa</taxon>
        <taxon>Chordata</taxon>
        <taxon>Craniata</taxon>
        <taxon>Vertebrata</taxon>
        <taxon>Euteleostomi</taxon>
        <taxon>Actinopterygii</taxon>
        <taxon>Neopterygii</taxon>
        <taxon>Teleostei</taxon>
        <taxon>Neoteleostei</taxon>
        <taxon>Acanthomorphata</taxon>
        <taxon>Eupercaria</taxon>
        <taxon>Tetraodontiformes</taxon>
        <taxon>Tetradontoidea</taxon>
        <taxon>Tetraodontidae</taxon>
        <taxon>Takifugu</taxon>
    </lineage>
</organism>
<feature type="compositionally biased region" description="Polar residues" evidence="1">
    <location>
        <begin position="157"/>
        <end position="166"/>
    </location>
</feature>
<feature type="compositionally biased region" description="Basic and acidic residues" evidence="1">
    <location>
        <begin position="100"/>
        <end position="113"/>
    </location>
</feature>
<dbReference type="AlphaFoldDB" id="A0A5C6MVB1"/>
<feature type="region of interest" description="Disordered" evidence="1">
    <location>
        <begin position="100"/>
        <end position="166"/>
    </location>
</feature>
<evidence type="ECO:0000313" key="2">
    <source>
        <dbReference type="EMBL" id="TWW58298.1"/>
    </source>
</evidence>
<name>A0A5C6MVB1_9TELE</name>
<dbReference type="Proteomes" id="UP000324091">
    <property type="component" value="Chromosome 7"/>
</dbReference>
<accession>A0A5C6MVB1</accession>
<feature type="region of interest" description="Disordered" evidence="1">
    <location>
        <begin position="1"/>
        <end position="48"/>
    </location>
</feature>
<keyword evidence="3" id="KW-1185">Reference proteome</keyword>
<comment type="caution">
    <text evidence="2">The sequence shown here is derived from an EMBL/GenBank/DDBJ whole genome shotgun (WGS) entry which is preliminary data.</text>
</comment>
<proteinExistence type="predicted"/>
<evidence type="ECO:0000256" key="1">
    <source>
        <dbReference type="SAM" id="MobiDB-lite"/>
    </source>
</evidence>
<protein>
    <submittedName>
        <fullName evidence="2">Uncharacterized protein</fullName>
    </submittedName>
</protein>
<reference evidence="2 3" key="1">
    <citation type="submission" date="2019-04" db="EMBL/GenBank/DDBJ databases">
        <title>Chromosome genome assembly for Takifugu flavidus.</title>
        <authorList>
            <person name="Xiao S."/>
        </authorList>
    </citation>
    <scope>NUCLEOTIDE SEQUENCE [LARGE SCALE GENOMIC DNA]</scope>
    <source>
        <strain evidence="2">HTHZ2018</strain>
        <tissue evidence="2">Muscle</tissue>
    </source>
</reference>
<gene>
    <name evidence="2" type="ORF">D4764_07G0010170</name>
</gene>
<sequence>MSGDPPQGVSVHGEQGGHRLVTGLSGEPRGAPGDRLHPGIPTVRPSNTLNREDKSGLIRFYNLLLIVVKELLRQLRAGQHPPGPLLTQQREDTIRLVHERHGGEREKGSDDNKCAQLSGRNGKAHRGEVLELHVPAKDADFSSVGQTGGTPGVSPGAQISASAGKT</sequence>
<evidence type="ECO:0000313" key="3">
    <source>
        <dbReference type="Proteomes" id="UP000324091"/>
    </source>
</evidence>